<dbReference type="Pfam" id="PF19302">
    <property type="entry name" value="DUF5915"/>
    <property type="match status" value="1"/>
</dbReference>
<dbReference type="InterPro" id="IPR002301">
    <property type="entry name" value="Ile-tRNA-ligase"/>
</dbReference>
<evidence type="ECO:0000256" key="1">
    <source>
        <dbReference type="ARBA" id="ARBA00001947"/>
    </source>
</evidence>
<dbReference type="InterPro" id="IPR009008">
    <property type="entry name" value="Val/Leu/Ile-tRNA-synth_edit"/>
</dbReference>
<dbReference type="RefSeq" id="WP_123575520.1">
    <property type="nucleotide sequence ID" value="NZ_RKHG01000001.1"/>
</dbReference>
<dbReference type="InterPro" id="IPR023586">
    <property type="entry name" value="Ile-tRNA-ligase_type2"/>
</dbReference>
<dbReference type="AlphaFoldDB" id="A0A3N1ZW68"/>
<dbReference type="Proteomes" id="UP000275749">
    <property type="component" value="Unassembled WGS sequence"/>
</dbReference>
<feature type="short sequence motif" description="'KMSKS' region" evidence="15">
    <location>
        <begin position="640"/>
        <end position="644"/>
    </location>
</feature>
<dbReference type="FunFam" id="3.40.50.620:FF:000075">
    <property type="entry name" value="Isoleucine--tRNA ligase"/>
    <property type="match status" value="1"/>
</dbReference>
<evidence type="ECO:0000256" key="8">
    <source>
        <dbReference type="ARBA" id="ARBA00022741"/>
    </source>
</evidence>
<comment type="subcellular location">
    <subcellularLocation>
        <location evidence="2 15">Cytoplasm</location>
    </subcellularLocation>
</comment>
<evidence type="ECO:0000256" key="12">
    <source>
        <dbReference type="ARBA" id="ARBA00023146"/>
    </source>
</evidence>
<feature type="compositionally biased region" description="Basic and acidic residues" evidence="16">
    <location>
        <begin position="1"/>
        <end position="12"/>
    </location>
</feature>
<evidence type="ECO:0000256" key="7">
    <source>
        <dbReference type="ARBA" id="ARBA00022723"/>
    </source>
</evidence>
<reference evidence="19 20" key="1">
    <citation type="submission" date="2018-11" db="EMBL/GenBank/DDBJ databases">
        <title>Sequencing the genomes of 1000 actinobacteria strains.</title>
        <authorList>
            <person name="Klenk H.-P."/>
        </authorList>
    </citation>
    <scope>NUCLEOTIDE SEQUENCE [LARGE SCALE GENOMIC DNA]</scope>
    <source>
        <strain evidence="19 20">DSM 10546</strain>
    </source>
</reference>
<comment type="catalytic activity">
    <reaction evidence="14 15">
        <text>tRNA(Ile) + L-isoleucine + ATP = L-isoleucyl-tRNA(Ile) + AMP + diphosphate</text>
        <dbReference type="Rhea" id="RHEA:11060"/>
        <dbReference type="Rhea" id="RHEA-COMP:9666"/>
        <dbReference type="Rhea" id="RHEA-COMP:9695"/>
        <dbReference type="ChEBI" id="CHEBI:30616"/>
        <dbReference type="ChEBI" id="CHEBI:33019"/>
        <dbReference type="ChEBI" id="CHEBI:58045"/>
        <dbReference type="ChEBI" id="CHEBI:78442"/>
        <dbReference type="ChEBI" id="CHEBI:78528"/>
        <dbReference type="ChEBI" id="CHEBI:456215"/>
        <dbReference type="EC" id="6.1.1.5"/>
    </reaction>
</comment>
<comment type="domain">
    <text evidence="15">IleRS has two distinct active sites: one for aminoacylation and one for editing. The misactivated valine is translocated from the active site to the editing site, which sterically excludes the correctly activated isoleucine. The single editing site contains two valyl binding pockets, one specific for each substrate (Val-AMP or Val-tRNA(Ile)).</text>
</comment>
<protein>
    <recommendedName>
        <fullName evidence="15">Isoleucine--tRNA ligase</fullName>
        <ecNumber evidence="15">6.1.1.5</ecNumber>
    </recommendedName>
    <alternativeName>
        <fullName evidence="15">Isoleucyl-tRNA synthetase</fullName>
        <shortName evidence="15">IleRS</shortName>
    </alternativeName>
</protein>
<dbReference type="SUPFAM" id="SSF52374">
    <property type="entry name" value="Nucleotidylyl transferase"/>
    <property type="match status" value="1"/>
</dbReference>
<keyword evidence="11 15" id="KW-0648">Protein biosynthesis</keyword>
<dbReference type="Pfam" id="PF00133">
    <property type="entry name" value="tRNA-synt_1"/>
    <property type="match status" value="1"/>
</dbReference>
<name>A0A3N1ZW68_9ACTN</name>
<sequence>MSTEKPEARPDPAELSGRAATKEQPATEHGARGVQGGSSPLAYRSVPAQIDLPAMEHQILDFWQANQTFKATLAKTADGEPWTFYEGPPTANGQPGTHHIEARVFKDVFPRFKTMQGRRVDRKAGWDCHGLPVELAVEKEIGIDSKDQIEDYGVEAFNAKCRESVSRHVGQFAELTNRMGYWVNMDEAYWTMAPEYVDSEWWALKSIFDKGLLVEDFRVAPYCPHDQTALSDHELAQGYEDTVDTTVFARFPLTSGPLAGKADLAIWTTTPWTLIANVTVAAGAELEYTVASKEGETPVVIATENVPTALGEGWTTGETFTGSQMEGWTYQRPFTCMEQPGKAWFVVLEDYVAIGEGTGLVHQAMAFGQDDYESNKRNGVEFVNPIGVDGCFKEGQGFVSGLFFKKADPVIIEQLREKGLLLATLDHEHPYPHCWRCHTPLMYYAMPSWYIRTTQRKEQLLAENEKTNWYPESIKHGRFGDWLENNIDWALSRSRYWGTPLPVWRNDEDPTDVVCVGSRAELAELAGNPELATMDPHRPFVDDVTFTVEGRAGTYRRVPEVIDAWFDSGSMPFAQWGFPWVEGSQEKFEANYPADFICEATDQTRGWFYTLMAVNTLVFDQSSYKNVLCLGHILAEDGRKMSKHLGNILLPIPLMDKHGADAVRWFMAASGSPWAARRVGDGTITETVRKVLLTYWNTVAFHALYANANHYVPGGTTPPSPPALRAASDAAPSSQQAYCAPQGAPAVKDRHVLDRWLVSATNQLVVDVTEALEKFDTQHAGSRIATFVDELSNWYVRRSRRRFWDGDQSALTTLHETLEVLTRLMAPLVPFITERVWQDLFVATNPEAPKSVHLASWPAADTSVIDEQLDKAMDMTKRLVELGRSARAEAKVKTRQPLARMLVPSYAHAQLDDSLVAEIAAELNINSIESFSSAGDVVDYSAKGNFRALGKRFGKQTPLVAKAIAAADAAKLAADLTANGTATVDFEGGTEVSADEVIISERPREGWSVVNEQGETVALDLTLTPELVQAGLARDAIRFVQETRKATGLEVSDRIQLQWAAAGDLAQAIGTHRQLIADEVLATGMEAGVQGDDWAVEPDLGLAVKVTKLA</sequence>
<evidence type="ECO:0000256" key="16">
    <source>
        <dbReference type="SAM" id="MobiDB-lite"/>
    </source>
</evidence>
<comment type="similarity">
    <text evidence="3 15">Belongs to the class-I aminoacyl-tRNA synthetase family. IleS type 2 subfamily.</text>
</comment>
<keyword evidence="10 15" id="KW-0067">ATP-binding</keyword>
<evidence type="ECO:0000256" key="6">
    <source>
        <dbReference type="ARBA" id="ARBA00022598"/>
    </source>
</evidence>
<evidence type="ECO:0000256" key="3">
    <source>
        <dbReference type="ARBA" id="ARBA00007078"/>
    </source>
</evidence>
<dbReference type="PANTHER" id="PTHR42780">
    <property type="entry name" value="SOLEUCYL-TRNA SYNTHETASE"/>
    <property type="match status" value="1"/>
</dbReference>
<dbReference type="InterPro" id="IPR013155">
    <property type="entry name" value="M/V/L/I-tRNA-synth_anticd-bd"/>
</dbReference>
<dbReference type="CDD" id="cd00818">
    <property type="entry name" value="IleRS_core"/>
    <property type="match status" value="1"/>
</dbReference>
<dbReference type="InterPro" id="IPR014729">
    <property type="entry name" value="Rossmann-like_a/b/a_fold"/>
</dbReference>
<comment type="function">
    <text evidence="13 15">Catalyzes the attachment of isoleucine to tRNA(Ile). As IleRS can inadvertently accommodate and process structurally similar amino acids such as valine, to avoid such errors it has two additional distinct tRNA(Ile)-dependent editing activities. One activity is designated as 'pretransfer' editing and involves the hydrolysis of activated Val-AMP. The other activity is designated 'posttransfer' editing and involves deacylation of mischarged Val-tRNA(Ile).</text>
</comment>
<dbReference type="HAMAP" id="MF_02003">
    <property type="entry name" value="Ile_tRNA_synth_type2"/>
    <property type="match status" value="1"/>
</dbReference>
<evidence type="ECO:0000256" key="9">
    <source>
        <dbReference type="ARBA" id="ARBA00022833"/>
    </source>
</evidence>
<dbReference type="NCBIfam" id="TIGR00392">
    <property type="entry name" value="ileS"/>
    <property type="match status" value="1"/>
</dbReference>
<feature type="short sequence motif" description="'HIGH' region" evidence="15">
    <location>
        <begin position="89"/>
        <end position="99"/>
    </location>
</feature>
<feature type="binding site" evidence="15">
    <location>
        <position position="643"/>
    </location>
    <ligand>
        <name>ATP</name>
        <dbReference type="ChEBI" id="CHEBI:30616"/>
    </ligand>
</feature>
<comment type="subunit">
    <text evidence="4 15">Monomer.</text>
</comment>
<dbReference type="EMBL" id="RKHG01000001">
    <property type="protein sequence ID" value="ROR54402.1"/>
    <property type="molecule type" value="Genomic_DNA"/>
</dbReference>
<dbReference type="GO" id="GO:0006428">
    <property type="term" value="P:isoleucyl-tRNA aminoacylation"/>
    <property type="evidence" value="ECO:0007669"/>
    <property type="project" value="UniProtKB-UniRule"/>
</dbReference>
<organism evidence="19 20">
    <name type="scientific">Luteococcus japonicus</name>
    <dbReference type="NCBI Taxonomy" id="33984"/>
    <lineage>
        <taxon>Bacteria</taxon>
        <taxon>Bacillati</taxon>
        <taxon>Actinomycetota</taxon>
        <taxon>Actinomycetes</taxon>
        <taxon>Propionibacteriales</taxon>
        <taxon>Propionibacteriaceae</taxon>
        <taxon>Luteococcus</taxon>
    </lineage>
</organism>
<keyword evidence="5 15" id="KW-0963">Cytoplasm</keyword>
<evidence type="ECO:0000259" key="17">
    <source>
        <dbReference type="Pfam" id="PF00133"/>
    </source>
</evidence>
<dbReference type="SUPFAM" id="SSF50677">
    <property type="entry name" value="ValRS/IleRS/LeuRS editing domain"/>
    <property type="match status" value="1"/>
</dbReference>
<feature type="domain" description="Aminoacyl-tRNA synthetase class Ia" evidence="17">
    <location>
        <begin position="58"/>
        <end position="670"/>
    </location>
</feature>
<evidence type="ECO:0000256" key="14">
    <source>
        <dbReference type="ARBA" id="ARBA00048359"/>
    </source>
</evidence>
<keyword evidence="7 15" id="KW-0479">Metal-binding</keyword>
<comment type="cofactor">
    <cofactor evidence="1 15">
        <name>Zn(2+)</name>
        <dbReference type="ChEBI" id="CHEBI:29105"/>
    </cofactor>
</comment>
<feature type="domain" description="Methionyl/Valyl/Leucyl/Isoleucyl-tRNA synthetase anticodon-binding" evidence="18">
    <location>
        <begin position="754"/>
        <end position="898"/>
    </location>
</feature>
<evidence type="ECO:0000256" key="4">
    <source>
        <dbReference type="ARBA" id="ARBA00011245"/>
    </source>
</evidence>
<dbReference type="InterPro" id="IPR009080">
    <property type="entry name" value="tRNAsynth_Ia_anticodon-bd"/>
</dbReference>
<keyword evidence="12 15" id="KW-0030">Aminoacyl-tRNA synthetase</keyword>
<dbReference type="PRINTS" id="PR00984">
    <property type="entry name" value="TRNASYNTHILE"/>
</dbReference>
<comment type="caution">
    <text evidence="19">The sequence shown here is derived from an EMBL/GenBank/DDBJ whole genome shotgun (WGS) entry which is preliminary data.</text>
</comment>
<dbReference type="Pfam" id="PF08264">
    <property type="entry name" value="Anticodon_1"/>
    <property type="match status" value="1"/>
</dbReference>
<dbReference type="PANTHER" id="PTHR42780:SF1">
    <property type="entry name" value="ISOLEUCINE--TRNA LIGASE, CYTOPLASMIC"/>
    <property type="match status" value="1"/>
</dbReference>
<evidence type="ECO:0000256" key="13">
    <source>
        <dbReference type="ARBA" id="ARBA00025217"/>
    </source>
</evidence>
<dbReference type="GO" id="GO:0000049">
    <property type="term" value="F:tRNA binding"/>
    <property type="evidence" value="ECO:0007669"/>
    <property type="project" value="InterPro"/>
</dbReference>
<evidence type="ECO:0000313" key="19">
    <source>
        <dbReference type="EMBL" id="ROR54402.1"/>
    </source>
</evidence>
<dbReference type="CDD" id="cd07961">
    <property type="entry name" value="Anticodon_Ia_Ile_ABEc"/>
    <property type="match status" value="1"/>
</dbReference>
<evidence type="ECO:0000259" key="18">
    <source>
        <dbReference type="Pfam" id="PF08264"/>
    </source>
</evidence>
<dbReference type="GO" id="GO:0005737">
    <property type="term" value="C:cytoplasm"/>
    <property type="evidence" value="ECO:0007669"/>
    <property type="project" value="UniProtKB-SubCell"/>
</dbReference>
<feature type="region of interest" description="Disordered" evidence="16">
    <location>
        <begin position="1"/>
        <end position="40"/>
    </location>
</feature>
<evidence type="ECO:0000256" key="5">
    <source>
        <dbReference type="ARBA" id="ARBA00022490"/>
    </source>
</evidence>
<dbReference type="GO" id="GO:0004822">
    <property type="term" value="F:isoleucine-tRNA ligase activity"/>
    <property type="evidence" value="ECO:0007669"/>
    <property type="project" value="UniProtKB-UniRule"/>
</dbReference>
<dbReference type="GO" id="GO:0002161">
    <property type="term" value="F:aminoacyl-tRNA deacylase activity"/>
    <property type="evidence" value="ECO:0007669"/>
    <property type="project" value="InterPro"/>
</dbReference>
<accession>A0A3N1ZW68</accession>
<dbReference type="FunFam" id="3.40.50.620:FF:000063">
    <property type="entry name" value="Isoleucine--tRNA ligase"/>
    <property type="match status" value="1"/>
</dbReference>
<dbReference type="Gene3D" id="3.40.50.620">
    <property type="entry name" value="HUPs"/>
    <property type="match status" value="2"/>
</dbReference>
<dbReference type="Gene3D" id="3.90.740.10">
    <property type="entry name" value="Valyl/Leucyl/Isoleucyl-tRNA synthetase, editing domain"/>
    <property type="match status" value="1"/>
</dbReference>
<keyword evidence="8 15" id="KW-0547">Nucleotide-binding</keyword>
<dbReference type="GO" id="GO:0005524">
    <property type="term" value="F:ATP binding"/>
    <property type="evidence" value="ECO:0007669"/>
    <property type="project" value="UniProtKB-UniRule"/>
</dbReference>
<evidence type="ECO:0000256" key="10">
    <source>
        <dbReference type="ARBA" id="ARBA00022840"/>
    </source>
</evidence>
<evidence type="ECO:0000256" key="15">
    <source>
        <dbReference type="HAMAP-Rule" id="MF_02003"/>
    </source>
</evidence>
<dbReference type="SUPFAM" id="SSF47323">
    <property type="entry name" value="Anticodon-binding domain of a subclass of class I aminoacyl-tRNA synthetases"/>
    <property type="match status" value="1"/>
</dbReference>
<evidence type="ECO:0000313" key="20">
    <source>
        <dbReference type="Proteomes" id="UP000275749"/>
    </source>
</evidence>
<keyword evidence="9 15" id="KW-0862">Zinc</keyword>
<gene>
    <name evidence="15" type="primary">ileS</name>
    <name evidence="19" type="ORF">EDD41_1606</name>
</gene>
<dbReference type="GO" id="GO:0008270">
    <property type="term" value="F:zinc ion binding"/>
    <property type="evidence" value="ECO:0007669"/>
    <property type="project" value="UniProtKB-UniRule"/>
</dbReference>
<evidence type="ECO:0000256" key="2">
    <source>
        <dbReference type="ARBA" id="ARBA00004496"/>
    </source>
</evidence>
<keyword evidence="6 15" id="KW-0436">Ligase</keyword>
<evidence type="ECO:0000256" key="11">
    <source>
        <dbReference type="ARBA" id="ARBA00022917"/>
    </source>
</evidence>
<dbReference type="InterPro" id="IPR033709">
    <property type="entry name" value="Anticodon_Ile_ABEc"/>
</dbReference>
<dbReference type="InterPro" id="IPR002300">
    <property type="entry name" value="aa-tRNA-synth_Ia"/>
</dbReference>
<proteinExistence type="inferred from homology"/>
<dbReference type="Gene3D" id="1.10.730.10">
    <property type="entry name" value="Isoleucyl-tRNA Synthetase, Domain 1"/>
    <property type="match status" value="1"/>
</dbReference>
<dbReference type="EC" id="6.1.1.5" evidence="15"/>